<keyword evidence="2" id="KW-1185">Reference proteome</keyword>
<sequence length="84" mass="9515">MDIISIVFFSFSKRVILRSIPKSLLIPVACGKPPQNLTDPNFRVNWIDLANKTVSLVNSNHNPHDQMKWVGPVVPLICIDDDKF</sequence>
<organism evidence="1 2">
    <name type="scientific">Clunio marinus</name>
    <dbReference type="NCBI Taxonomy" id="568069"/>
    <lineage>
        <taxon>Eukaryota</taxon>
        <taxon>Metazoa</taxon>
        <taxon>Ecdysozoa</taxon>
        <taxon>Arthropoda</taxon>
        <taxon>Hexapoda</taxon>
        <taxon>Insecta</taxon>
        <taxon>Pterygota</taxon>
        <taxon>Neoptera</taxon>
        <taxon>Endopterygota</taxon>
        <taxon>Diptera</taxon>
        <taxon>Nematocera</taxon>
        <taxon>Chironomoidea</taxon>
        <taxon>Chironomidae</taxon>
        <taxon>Clunio</taxon>
    </lineage>
</organism>
<gene>
    <name evidence="1" type="ORF">CLUMA_CG016816</name>
</gene>
<proteinExistence type="predicted"/>
<evidence type="ECO:0000313" key="1">
    <source>
        <dbReference type="EMBL" id="CRL03171.1"/>
    </source>
</evidence>
<accession>A0A1J1ISF8</accession>
<dbReference type="EMBL" id="CVRI01000059">
    <property type="protein sequence ID" value="CRL03171.1"/>
    <property type="molecule type" value="Genomic_DNA"/>
</dbReference>
<dbReference type="OrthoDB" id="9806920at2759"/>
<evidence type="ECO:0000313" key="2">
    <source>
        <dbReference type="Proteomes" id="UP000183832"/>
    </source>
</evidence>
<reference evidence="1 2" key="1">
    <citation type="submission" date="2015-04" db="EMBL/GenBank/DDBJ databases">
        <authorList>
            <person name="Syromyatnikov M.Y."/>
            <person name="Popov V.N."/>
        </authorList>
    </citation>
    <scope>NUCLEOTIDE SEQUENCE [LARGE SCALE GENOMIC DNA]</scope>
</reference>
<dbReference type="Proteomes" id="UP000183832">
    <property type="component" value="Unassembled WGS sequence"/>
</dbReference>
<dbReference type="AlphaFoldDB" id="A0A1J1ISF8"/>
<protein>
    <submittedName>
        <fullName evidence="1">CLUMA_CG016816, isoform A</fullName>
    </submittedName>
</protein>
<name>A0A1J1ISF8_9DIPT</name>